<dbReference type="InterPro" id="IPR013022">
    <property type="entry name" value="Xyl_isomerase-like_TIM-brl"/>
</dbReference>
<dbReference type="GO" id="GO:0016853">
    <property type="term" value="F:isomerase activity"/>
    <property type="evidence" value="ECO:0007669"/>
    <property type="project" value="UniProtKB-KW"/>
</dbReference>
<dbReference type="PANTHER" id="PTHR21445:SF0">
    <property type="entry name" value="APURINIC-APYRIMIDINIC ENDONUCLEASE"/>
    <property type="match status" value="1"/>
</dbReference>
<keyword evidence="2" id="KW-0413">Isomerase</keyword>
<keyword evidence="3" id="KW-1185">Reference proteome</keyword>
<dbReference type="PANTHER" id="PTHR21445">
    <property type="entry name" value="ENDONUCLEASE IV ENDODEOXYRIBONUCLEASE IV"/>
    <property type="match status" value="1"/>
</dbReference>
<comment type="caution">
    <text evidence="2">The sequence shown here is derived from an EMBL/GenBank/DDBJ whole genome shotgun (WGS) entry which is preliminary data.</text>
</comment>
<dbReference type="InterPro" id="IPR001719">
    <property type="entry name" value="AP_endonuc_2"/>
</dbReference>
<reference evidence="2 3" key="1">
    <citation type="journal article" date="2021" name="ISME Commun">
        <title>Automated analysis of genomic sequences facilitates high-throughput and comprehensive description of bacteria.</title>
        <authorList>
            <person name="Hitch T.C.A."/>
        </authorList>
    </citation>
    <scope>NUCLEOTIDE SEQUENCE [LARGE SCALE GENOMIC DNA]</scope>
    <source>
        <strain evidence="2 3">Sanger_109</strain>
    </source>
</reference>
<dbReference type="InterPro" id="IPR036237">
    <property type="entry name" value="Xyl_isomerase-like_sf"/>
</dbReference>
<protein>
    <submittedName>
        <fullName evidence="2">Sugar phosphate isomerase/epimerase</fullName>
    </submittedName>
</protein>
<name>A0ABT2TK93_9FIRM</name>
<evidence type="ECO:0000313" key="2">
    <source>
        <dbReference type="EMBL" id="MCU6762628.1"/>
    </source>
</evidence>
<accession>A0ABT2TK93</accession>
<proteinExistence type="predicted"/>
<evidence type="ECO:0000259" key="1">
    <source>
        <dbReference type="Pfam" id="PF01261"/>
    </source>
</evidence>
<gene>
    <name evidence="2" type="ORF">OCV88_09800</name>
</gene>
<dbReference type="Proteomes" id="UP001652442">
    <property type="component" value="Unassembled WGS sequence"/>
</dbReference>
<dbReference type="EMBL" id="JAOQJQ010000003">
    <property type="protein sequence ID" value="MCU6762628.1"/>
    <property type="molecule type" value="Genomic_DNA"/>
</dbReference>
<evidence type="ECO:0000313" key="3">
    <source>
        <dbReference type="Proteomes" id="UP001652442"/>
    </source>
</evidence>
<feature type="domain" description="Xylose isomerase-like TIM barrel" evidence="1">
    <location>
        <begin position="38"/>
        <end position="248"/>
    </location>
</feature>
<dbReference type="Gene3D" id="3.20.20.150">
    <property type="entry name" value="Divalent-metal-dependent TIM barrel enzymes"/>
    <property type="match status" value="1"/>
</dbReference>
<dbReference type="RefSeq" id="WP_158425326.1">
    <property type="nucleotide sequence ID" value="NZ_JAOQJQ010000003.1"/>
</dbReference>
<dbReference type="SUPFAM" id="SSF51658">
    <property type="entry name" value="Xylose isomerase-like"/>
    <property type="match status" value="1"/>
</dbReference>
<organism evidence="2 3">
    <name type="scientific">Brotonthovivens ammoniilytica</name>
    <dbReference type="NCBI Taxonomy" id="2981725"/>
    <lineage>
        <taxon>Bacteria</taxon>
        <taxon>Bacillati</taxon>
        <taxon>Bacillota</taxon>
        <taxon>Clostridia</taxon>
        <taxon>Lachnospirales</taxon>
        <taxon>Lachnospiraceae</taxon>
        <taxon>Brotonthovivens</taxon>
    </lineage>
</organism>
<dbReference type="SMART" id="SM00518">
    <property type="entry name" value="AP2Ec"/>
    <property type="match status" value="1"/>
</dbReference>
<sequence length="254" mass="29579">MNSLYVATFSEGALDAIREHKLNIEFDHLCISENLDRPEQTLQEMKEDFRTSGAKAAIVHGPYTELNASSVDPKAAALTMERYHQTYKVCRELGIQRMILHSGYIPILYYKEWHIEKSVDFWKRFIQDKEENFHLYIENVFEDEPYCLKEILEGIHDSRVGLCLDVGHVNASSAPQYDVYHWIEVLSPWIGHVHLHNNNGIKDEHASINQGTMDMKKVLEHIKKHRGLNVTYTIESRTCTESIQWLKEQKVLLP</sequence>
<dbReference type="Pfam" id="PF01261">
    <property type="entry name" value="AP_endonuc_2"/>
    <property type="match status" value="1"/>
</dbReference>